<dbReference type="Pfam" id="PF04233">
    <property type="entry name" value="Phage_Mu_F"/>
    <property type="match status" value="1"/>
</dbReference>
<dbReference type="HOGENOM" id="CLU_360807_0_0_2"/>
<reference evidence="2 3" key="1">
    <citation type="journal article" date="2010" name="PLoS ONE">
        <title>The genome sequence of the rumen methanogen Methanobrevibacter ruminantium reveals new possibilities for controlling ruminant methane emissions.</title>
        <authorList>
            <person name="Leahy S.C."/>
            <person name="Kelly W.J."/>
            <person name="Altermann E."/>
            <person name="Ronimus R.S."/>
            <person name="Yeoman C.J."/>
            <person name="Pacheco D.M."/>
            <person name="Li D."/>
            <person name="Kong Z."/>
            <person name="McTavish S."/>
            <person name="Sang C."/>
            <person name="Lambie S.C."/>
            <person name="Janssen P.H."/>
            <person name="Dey D."/>
            <person name="Attwood G.T."/>
        </authorList>
    </citation>
    <scope>NUCLEOTIDE SEQUENCE [LARGE SCALE GENOMIC DNA]</scope>
    <source>
        <strain evidence="3">ATCC 35063 / DSM 1093 / JCM 13430 / OCM 146 / M1</strain>
    </source>
</reference>
<dbReference type="PATRIC" id="fig|634498.28.peg.291"/>
<keyword evidence="3" id="KW-1185">Reference proteome</keyword>
<dbReference type="SUPFAM" id="SSF55486">
    <property type="entry name" value="Metalloproteases ('zincins'), catalytic domain"/>
    <property type="match status" value="1"/>
</dbReference>
<dbReference type="GO" id="GO:0008237">
    <property type="term" value="F:metallopeptidase activity"/>
    <property type="evidence" value="ECO:0007669"/>
    <property type="project" value="InterPro"/>
</dbReference>
<gene>
    <name evidence="2" type="ordered locus">mru_0288</name>
</gene>
<dbReference type="InterPro" id="IPR024079">
    <property type="entry name" value="MetalloPept_cat_dom_sf"/>
</dbReference>
<sequence length="775" mass="92787">MMALKVRHSKRQIQNIKREYRRRLILEEQCSREIADFFRRLERKIHKVMDEHWESELGLFHLNKVSDIIQDSRQEYYDILFKYCKDSYMKGREATERRFNRKLENISMKADVNITRLEDLFKPDPTIRYNLNNKVFQASAHTMDRVDNRIMENITQSYDDGLGIDEAKDRLTVEYNGLKSWEAQRIARTEINSAQNDGAFDVYGELGVEYHQWWTAQDERVRETPQADHRELHGKIVKVGNSFSNGLQYPGDRTGRIVHWINCRCTTLPFLMPLGKMAPPGMIEFTEEDLIDIPNFEMPTIDDLMRRYEAVEPKSQWILDDFEDLINLNEDEERRLAEIQEIFKRNARDNVPPSYIVQRQYDEFMLRKNFAENLRMLKRGQNPFLNESEKQMFIKDYSRFLKQYENEIRMNKELQKMYPKEFSKVAKDVDLQFYRENYNNQFSIYHPDDIRSFEVTSKTLTSEERARLKEIEKLYPKESKRIAKEMDLKYYEKRHPERFGRFMEEEERKRLAKIERMYPKETSKMANEFAPRDVSRLRTKEDIDLYEKNFIMNKSYRKKADEIVNGNGMTITRNVKYDLKGRYEDYINITDDTFDVLRFKDYNCEIWISSKSEVSTVEIMQTLDKIPRKLMNQNHNRIIFSADRDVYNLKKNHFVGGVTKRKDNEIVIFKCKEGILSQTKTLAHELGHAWDNNLSKIANRGGAYYKVAEEEGGFVTSYARKGFEVFKTHYSEDFAEAMELYVTSPEKLRRKFPKRYEFIKNMMEDDLFVLGLIPY</sequence>
<feature type="domain" description="Phage head morphogenesis" evidence="1">
    <location>
        <begin position="149"/>
        <end position="267"/>
    </location>
</feature>
<evidence type="ECO:0000259" key="1">
    <source>
        <dbReference type="Pfam" id="PF04233"/>
    </source>
</evidence>
<protein>
    <submittedName>
        <fullName evidence="2">Phage-related protein</fullName>
    </submittedName>
</protein>
<dbReference type="KEGG" id="mru:mru_0288"/>
<organism evidence="2 3">
    <name type="scientific">Methanobrevibacter ruminantium (strain ATCC 35063 / DSM 1093 / JCM 13430 / OCM 146 / M1)</name>
    <name type="common">Methanobacterium ruminantium</name>
    <dbReference type="NCBI Taxonomy" id="634498"/>
    <lineage>
        <taxon>Archaea</taxon>
        <taxon>Methanobacteriati</taxon>
        <taxon>Methanobacteriota</taxon>
        <taxon>Methanomada group</taxon>
        <taxon>Methanobacteria</taxon>
        <taxon>Methanobacteriales</taxon>
        <taxon>Methanobacteriaceae</taxon>
        <taxon>Methanobrevibacter</taxon>
    </lineage>
</organism>
<dbReference type="InterPro" id="IPR006528">
    <property type="entry name" value="Phage_head_morphogenesis_dom"/>
</dbReference>
<dbReference type="EMBL" id="CP001719">
    <property type="protein sequence ID" value="ADC46140.1"/>
    <property type="molecule type" value="Genomic_DNA"/>
</dbReference>
<dbReference type="Proteomes" id="UP000008680">
    <property type="component" value="Chromosome"/>
</dbReference>
<evidence type="ECO:0000313" key="2">
    <source>
        <dbReference type="EMBL" id="ADC46140.1"/>
    </source>
</evidence>
<accession>D3DZW4</accession>
<name>D3DZW4_METRM</name>
<dbReference type="eggNOG" id="arCOG09510">
    <property type="taxonomic scope" value="Archaea"/>
</dbReference>
<dbReference type="Gene3D" id="3.40.390.10">
    <property type="entry name" value="Collagenase (Catalytic Domain)"/>
    <property type="match status" value="1"/>
</dbReference>
<evidence type="ECO:0000313" key="3">
    <source>
        <dbReference type="Proteomes" id="UP000008680"/>
    </source>
</evidence>
<dbReference type="STRING" id="634498.mru_0288"/>
<proteinExistence type="predicted"/>
<dbReference type="AlphaFoldDB" id="D3DZW4"/>